<name>A0ABY6J559_9BACT</name>
<evidence type="ECO:0000313" key="1">
    <source>
        <dbReference type="EMBL" id="UYQ94818.1"/>
    </source>
</evidence>
<dbReference type="RefSeq" id="WP_264282649.1">
    <property type="nucleotide sequence ID" value="NZ_CP107006.1"/>
</dbReference>
<reference evidence="1" key="1">
    <citation type="submission" date="2022-10" db="EMBL/GenBank/DDBJ databases">
        <title>Chitinophaga sp. nov., isolated from soil.</title>
        <authorList>
            <person name="Jeon C.O."/>
        </authorList>
    </citation>
    <scope>NUCLEOTIDE SEQUENCE</scope>
    <source>
        <strain evidence="1">R8</strain>
    </source>
</reference>
<keyword evidence="2" id="KW-1185">Reference proteome</keyword>
<dbReference type="Pfam" id="PF13289">
    <property type="entry name" value="SIR2_2"/>
    <property type="match status" value="1"/>
</dbReference>
<sequence>MKPISLLVGNDINNATQQLSWATLLDRIIQFCCVGEVERHKDKPFPLLYEEIFLSALRKSHLDELKLKTFIAEQVTAITSNEIHERIRGMRIPHIMTTNYEYSLEGAVPKRNTGLVRERIYSVFRRSQHEDTTYWHVHGECRSPQSINLGYEHYGGQLQQMRNYVVSGTDYKTKGILKDSLEYRLQHGKVNYQSWIDLWFTTDVHIFGLSLDFSETDLWWLLTYRARLKYYKQLPIENRIFYYIPQQFKAASKFKLDLLHVNGVEVVDFPYESSLDYYRLVLDNIEKG</sequence>
<protein>
    <submittedName>
        <fullName evidence="1">SIR2 family protein</fullName>
    </submittedName>
</protein>
<dbReference type="Proteomes" id="UP001162741">
    <property type="component" value="Chromosome"/>
</dbReference>
<dbReference type="EMBL" id="CP107006">
    <property type="protein sequence ID" value="UYQ94818.1"/>
    <property type="molecule type" value="Genomic_DNA"/>
</dbReference>
<accession>A0ABY6J559</accession>
<evidence type="ECO:0000313" key="2">
    <source>
        <dbReference type="Proteomes" id="UP001162741"/>
    </source>
</evidence>
<organism evidence="1 2">
    <name type="scientific">Chitinophaga horti</name>
    <dbReference type="NCBI Taxonomy" id="2920382"/>
    <lineage>
        <taxon>Bacteria</taxon>
        <taxon>Pseudomonadati</taxon>
        <taxon>Bacteroidota</taxon>
        <taxon>Chitinophagia</taxon>
        <taxon>Chitinophagales</taxon>
        <taxon>Chitinophagaceae</taxon>
        <taxon>Chitinophaga</taxon>
    </lineage>
</organism>
<gene>
    <name evidence="1" type="ORF">MKQ68_06900</name>
</gene>
<proteinExistence type="predicted"/>